<dbReference type="GO" id="GO:0000723">
    <property type="term" value="P:telomere maintenance"/>
    <property type="evidence" value="ECO:0007669"/>
    <property type="project" value="TreeGrafter"/>
</dbReference>
<evidence type="ECO:0000256" key="2">
    <source>
        <dbReference type="SAM" id="MobiDB-lite"/>
    </source>
</evidence>
<protein>
    <recommendedName>
        <fullName evidence="3">Ku domain-containing protein</fullName>
    </recommendedName>
</protein>
<dbReference type="GO" id="GO:0003690">
    <property type="term" value="F:double-stranded DNA binding"/>
    <property type="evidence" value="ECO:0007669"/>
    <property type="project" value="TreeGrafter"/>
</dbReference>
<sequence>MVEVEINVGLRLEEADRQVKVFHSQPGSSCIDNVYKLDRAEGCRQPRVIPRTGNMDRTREGSKEIIYQPATSPPASLQRTSQTQTYQIYQTLSKPLEERHQTSFQQTKPATQGSTNKEDDSEPLLRWSTSVVRAPRRLDCGPDIITMDMVEGIICSFEDALPQLTFYQKKSVRPTPWNVIMDIGSTIKIPVSGYRMNDFTYCLIKISDGSSLPSWKKALIADQEARLVTEVSFFNDDENQSVVEKDNVIKAYHFGPTMIPFTGVDKEAMSYKSGTRAFNILGFTSLSNIPRHLLLGDGAYYFIAQKGNQHRFLLPIQRNTFHWTLKKLIEGVECPGIKGDACVKTGPECIEFDH</sequence>
<dbReference type="AlphaFoldDB" id="A0A7R9CZX7"/>
<evidence type="ECO:0000259" key="3">
    <source>
        <dbReference type="Pfam" id="PF02735"/>
    </source>
</evidence>
<evidence type="ECO:0000256" key="1">
    <source>
        <dbReference type="ARBA" id="ARBA00023125"/>
    </source>
</evidence>
<proteinExistence type="predicted"/>
<dbReference type="SUPFAM" id="SSF100939">
    <property type="entry name" value="SPOC domain-like"/>
    <property type="match status" value="1"/>
</dbReference>
<dbReference type="InterPro" id="IPR016194">
    <property type="entry name" value="SPOC-like_C_dom_sf"/>
</dbReference>
<feature type="domain" description="Ku" evidence="3">
    <location>
        <begin position="212"/>
        <end position="310"/>
    </location>
</feature>
<evidence type="ECO:0000313" key="4">
    <source>
        <dbReference type="EMBL" id="CAD7405536.1"/>
    </source>
</evidence>
<feature type="region of interest" description="Disordered" evidence="2">
    <location>
        <begin position="99"/>
        <end position="123"/>
    </location>
</feature>
<accession>A0A7R9CZX7</accession>
<dbReference type="GO" id="GO:0043564">
    <property type="term" value="C:Ku70:Ku80 complex"/>
    <property type="evidence" value="ECO:0007669"/>
    <property type="project" value="TreeGrafter"/>
</dbReference>
<dbReference type="Gene3D" id="2.40.290.10">
    <property type="match status" value="1"/>
</dbReference>
<dbReference type="GO" id="GO:0006303">
    <property type="term" value="P:double-strand break repair via nonhomologous end joining"/>
    <property type="evidence" value="ECO:0007669"/>
    <property type="project" value="InterPro"/>
</dbReference>
<dbReference type="Pfam" id="PF02735">
    <property type="entry name" value="Ku"/>
    <property type="match status" value="1"/>
</dbReference>
<dbReference type="PANTHER" id="PTHR12604">
    <property type="entry name" value="KU AUTOANTIGEN DNA HELICASE"/>
    <property type="match status" value="1"/>
</dbReference>
<gene>
    <name evidence="4" type="ORF">TPSB3V08_LOCUS5040</name>
</gene>
<organism evidence="4">
    <name type="scientific">Timema poppense</name>
    <name type="common">Walking stick</name>
    <dbReference type="NCBI Taxonomy" id="170557"/>
    <lineage>
        <taxon>Eukaryota</taxon>
        <taxon>Metazoa</taxon>
        <taxon>Ecdysozoa</taxon>
        <taxon>Arthropoda</taxon>
        <taxon>Hexapoda</taxon>
        <taxon>Insecta</taxon>
        <taxon>Pterygota</taxon>
        <taxon>Neoptera</taxon>
        <taxon>Polyneoptera</taxon>
        <taxon>Phasmatodea</taxon>
        <taxon>Timematodea</taxon>
        <taxon>Timematoidea</taxon>
        <taxon>Timematidae</taxon>
        <taxon>Timema</taxon>
    </lineage>
</organism>
<dbReference type="InterPro" id="IPR006164">
    <property type="entry name" value="DNA_bd_Ku70/Ku80"/>
</dbReference>
<name>A0A7R9CZX7_TIMPO</name>
<keyword evidence="1" id="KW-0238">DNA-binding</keyword>
<dbReference type="GO" id="GO:0042162">
    <property type="term" value="F:telomeric DNA binding"/>
    <property type="evidence" value="ECO:0007669"/>
    <property type="project" value="TreeGrafter"/>
</dbReference>
<dbReference type="EMBL" id="OD002570">
    <property type="protein sequence ID" value="CAD7405536.1"/>
    <property type="molecule type" value="Genomic_DNA"/>
</dbReference>
<feature type="compositionally biased region" description="Polar residues" evidence="2">
    <location>
        <begin position="102"/>
        <end position="115"/>
    </location>
</feature>
<dbReference type="PANTHER" id="PTHR12604:SF4">
    <property type="entry name" value="X-RAY REPAIR CROSS-COMPLEMENTING PROTEIN 5"/>
    <property type="match status" value="1"/>
</dbReference>
<reference evidence="4" key="1">
    <citation type="submission" date="2020-11" db="EMBL/GenBank/DDBJ databases">
        <authorList>
            <person name="Tran Van P."/>
        </authorList>
    </citation>
    <scope>NUCLEOTIDE SEQUENCE</scope>
</reference>